<feature type="transmembrane region" description="Helical" evidence="5">
    <location>
        <begin position="222"/>
        <end position="240"/>
    </location>
</feature>
<dbReference type="RefSeq" id="WP_201432749.1">
    <property type="nucleotide sequence ID" value="NZ_JAEQBW010000013.1"/>
</dbReference>
<feature type="transmembrane region" description="Helical" evidence="5">
    <location>
        <begin position="183"/>
        <end position="216"/>
    </location>
</feature>
<evidence type="ECO:0000256" key="3">
    <source>
        <dbReference type="ARBA" id="ARBA00022989"/>
    </source>
</evidence>
<feature type="transmembrane region" description="Helical" evidence="5">
    <location>
        <begin position="64"/>
        <end position="87"/>
    </location>
</feature>
<sequence>MDLLFKNRIMEKGVILLLFPLFILRISLFIDNNLFNIFFGIFSNLFLVLYIFSIKRLKRNQVDYILLCILIATISISVSFFNGFGLFKSIYDLNRYLLIISLYGIGLFTAKHFKLTNIKQLFFLVLIFHLLIAIYQLLTGNILEISGDKRLNGYFENTGQFGTFLGYAFIVLFILINSAKKKLFYYFLLILTVIILALNNTARVFATIFLSFIFYFLTEQRNLKYLLALVVLSLIVIYFNDQVYDRISNMLTANYNLNEIYGEQLDNSFQWRVLHWYQLISDWWNNYTFFGAGLGHETMLSGYKTSDGRTFIAHSDFIKFLIELGMIPFMLLVLVLIYLLNKIFIWLKAHNLNLVKILIYYCFANFILGGIIFTISFYISMVLLGIIQYLKMSNSTYSESNVTM</sequence>
<name>A0A934X1Q0_9BACT</name>
<feature type="transmembrane region" description="Helical" evidence="5">
    <location>
        <begin position="358"/>
        <end position="387"/>
    </location>
</feature>
<keyword evidence="3 5" id="KW-1133">Transmembrane helix</keyword>
<feature type="transmembrane region" description="Helical" evidence="5">
    <location>
        <begin position="317"/>
        <end position="338"/>
    </location>
</feature>
<dbReference type="AlphaFoldDB" id="A0A934X1Q0"/>
<keyword evidence="8" id="KW-1185">Reference proteome</keyword>
<evidence type="ECO:0000313" key="8">
    <source>
        <dbReference type="Proteomes" id="UP000611723"/>
    </source>
</evidence>
<dbReference type="PANTHER" id="PTHR37422:SF13">
    <property type="entry name" value="LIPOPOLYSACCHARIDE BIOSYNTHESIS PROTEIN PA4999-RELATED"/>
    <property type="match status" value="1"/>
</dbReference>
<evidence type="ECO:0000256" key="4">
    <source>
        <dbReference type="ARBA" id="ARBA00023136"/>
    </source>
</evidence>
<gene>
    <name evidence="7" type="ORF">JKA74_18615</name>
</gene>
<comment type="subcellular location">
    <subcellularLocation>
        <location evidence="1">Membrane</location>
        <topology evidence="1">Multi-pass membrane protein</topology>
    </subcellularLocation>
</comment>
<dbReference type="InterPro" id="IPR007016">
    <property type="entry name" value="O-antigen_ligase-rel_domated"/>
</dbReference>
<feature type="transmembrane region" description="Helical" evidence="5">
    <location>
        <begin position="34"/>
        <end position="52"/>
    </location>
</feature>
<accession>A0A934X1Q0</accession>
<evidence type="ECO:0000256" key="5">
    <source>
        <dbReference type="SAM" id="Phobius"/>
    </source>
</evidence>
<protein>
    <submittedName>
        <fullName evidence="7">O-antigen ligase family protein</fullName>
    </submittedName>
</protein>
<dbReference type="PANTHER" id="PTHR37422">
    <property type="entry name" value="TEICHURONIC ACID BIOSYNTHESIS PROTEIN TUAE"/>
    <property type="match status" value="1"/>
</dbReference>
<dbReference type="GO" id="GO:0016020">
    <property type="term" value="C:membrane"/>
    <property type="evidence" value="ECO:0007669"/>
    <property type="project" value="UniProtKB-SubCell"/>
</dbReference>
<feature type="transmembrane region" description="Helical" evidence="5">
    <location>
        <begin position="158"/>
        <end position="176"/>
    </location>
</feature>
<feature type="transmembrane region" description="Helical" evidence="5">
    <location>
        <begin position="12"/>
        <end position="28"/>
    </location>
</feature>
<dbReference type="EMBL" id="JAEQBW010000013">
    <property type="protein sequence ID" value="MBK6267064.1"/>
    <property type="molecule type" value="Genomic_DNA"/>
</dbReference>
<evidence type="ECO:0000256" key="2">
    <source>
        <dbReference type="ARBA" id="ARBA00022692"/>
    </source>
</evidence>
<comment type="caution">
    <text evidence="7">The sequence shown here is derived from an EMBL/GenBank/DDBJ whole genome shotgun (WGS) entry which is preliminary data.</text>
</comment>
<evidence type="ECO:0000313" key="7">
    <source>
        <dbReference type="EMBL" id="MBK6267064.1"/>
    </source>
</evidence>
<keyword evidence="4 5" id="KW-0472">Membrane</keyword>
<dbReference type="GO" id="GO:0016874">
    <property type="term" value="F:ligase activity"/>
    <property type="evidence" value="ECO:0007669"/>
    <property type="project" value="UniProtKB-KW"/>
</dbReference>
<dbReference type="Pfam" id="PF04932">
    <property type="entry name" value="Wzy_C"/>
    <property type="match status" value="1"/>
</dbReference>
<evidence type="ECO:0000256" key="1">
    <source>
        <dbReference type="ARBA" id="ARBA00004141"/>
    </source>
</evidence>
<reference evidence="7" key="1">
    <citation type="submission" date="2021-01" db="EMBL/GenBank/DDBJ databases">
        <title>Marivirga aurantiaca sp. nov., isolated from intertidal surface sediments.</title>
        <authorList>
            <person name="Zhang M."/>
        </authorList>
    </citation>
    <scope>NUCLEOTIDE SEQUENCE</scope>
    <source>
        <strain evidence="7">S37H4</strain>
    </source>
</reference>
<dbReference type="InterPro" id="IPR051533">
    <property type="entry name" value="WaaL-like"/>
</dbReference>
<keyword evidence="7" id="KW-0436">Ligase</keyword>
<evidence type="ECO:0000259" key="6">
    <source>
        <dbReference type="Pfam" id="PF04932"/>
    </source>
</evidence>
<feature type="domain" description="O-antigen ligase-related" evidence="6">
    <location>
        <begin position="188"/>
        <end position="332"/>
    </location>
</feature>
<dbReference type="Proteomes" id="UP000611723">
    <property type="component" value="Unassembled WGS sequence"/>
</dbReference>
<organism evidence="7 8">
    <name type="scientific">Marivirga aurantiaca</name>
    <dbReference type="NCBI Taxonomy" id="2802615"/>
    <lineage>
        <taxon>Bacteria</taxon>
        <taxon>Pseudomonadati</taxon>
        <taxon>Bacteroidota</taxon>
        <taxon>Cytophagia</taxon>
        <taxon>Cytophagales</taxon>
        <taxon>Marivirgaceae</taxon>
        <taxon>Marivirga</taxon>
    </lineage>
</organism>
<feature type="transmembrane region" description="Helical" evidence="5">
    <location>
        <begin position="93"/>
        <end position="109"/>
    </location>
</feature>
<feature type="transmembrane region" description="Helical" evidence="5">
    <location>
        <begin position="121"/>
        <end position="138"/>
    </location>
</feature>
<proteinExistence type="predicted"/>
<keyword evidence="2 5" id="KW-0812">Transmembrane</keyword>